<gene>
    <name evidence="1" type="ORF">BLNAU_18806</name>
</gene>
<accession>A0ABQ9X7D4</accession>
<comment type="caution">
    <text evidence="1">The sequence shown here is derived from an EMBL/GenBank/DDBJ whole genome shotgun (WGS) entry which is preliminary data.</text>
</comment>
<protein>
    <submittedName>
        <fullName evidence="1">Uncharacterized protein</fullName>
    </submittedName>
</protein>
<keyword evidence="2" id="KW-1185">Reference proteome</keyword>
<reference evidence="1 2" key="1">
    <citation type="journal article" date="2022" name="bioRxiv">
        <title>Genomics of Preaxostyla Flagellates Illuminates Evolutionary Transitions and the Path Towards Mitochondrial Loss.</title>
        <authorList>
            <person name="Novak L.V.F."/>
            <person name="Treitli S.C."/>
            <person name="Pyrih J."/>
            <person name="Halakuc P."/>
            <person name="Pipaliya S.V."/>
            <person name="Vacek V."/>
            <person name="Brzon O."/>
            <person name="Soukal P."/>
            <person name="Eme L."/>
            <person name="Dacks J.B."/>
            <person name="Karnkowska A."/>
            <person name="Elias M."/>
            <person name="Hampl V."/>
        </authorList>
    </citation>
    <scope>NUCLEOTIDE SEQUENCE [LARGE SCALE GENOMIC DNA]</scope>
    <source>
        <strain evidence="1">NAU3</strain>
        <tissue evidence="1">Gut</tissue>
    </source>
</reference>
<dbReference type="EMBL" id="JARBJD010000232">
    <property type="protein sequence ID" value="KAK2946285.1"/>
    <property type="molecule type" value="Genomic_DNA"/>
</dbReference>
<dbReference type="Proteomes" id="UP001281761">
    <property type="component" value="Unassembled WGS sequence"/>
</dbReference>
<dbReference type="SUPFAM" id="SSF51126">
    <property type="entry name" value="Pectin lyase-like"/>
    <property type="match status" value="1"/>
</dbReference>
<evidence type="ECO:0000313" key="1">
    <source>
        <dbReference type="EMBL" id="KAK2946285.1"/>
    </source>
</evidence>
<dbReference type="InterPro" id="IPR011050">
    <property type="entry name" value="Pectin_lyase_fold/virulence"/>
</dbReference>
<dbReference type="PROSITE" id="PS51257">
    <property type="entry name" value="PROKAR_LIPOPROTEIN"/>
    <property type="match status" value="1"/>
</dbReference>
<sequence>MRNIELDEPPERNNNDGSDFGGSLACLNTSFSSCVRHSIPNEEKNESFTDYEQGGRFAINSTSSLTSVSFTLCTFRDMTAGSGASGAAISMVDSTSNLTVTQCFFHKCSAPYRESSAGAINLKYPSSSSSSVNIWNSSFTNCTALAAEGGFGGCLYARYGRSVTMSCNFFESCSSMIGGSLSVSNTMASLSNSSFVFCISNGYGGALAVFSLVEIDLNFLQFRDCLSKTHNSAKDIFFDYGTDTANSSTIKFCDSTSGSPNVYLSHLSSGNSTLVLQVESDKKAFISSMDMSMGENMTSITIRTTAGLNGTMGVLLKGSIVPRLIHIEFGTPTSTSKTATAEVSIGAQAVLPLLPNGVSYTPRSVYIPGFSLVLDSATQVSGASLEFTDDTCSSLVLKGSGSLLPESSMSQFTVTIVNSSETFKVKFISSSEGQSDSISFTTILDLDWDEKYVISSIEEDIPSNPLRIFCTNAIFTVPTPPHLTSARMECVPPLCTSVRLVFEGQMLAPGFSFVTSISNTAFSFTTTFSSSTSGRSEEIVVWPTNPLPLSGFTIVSMEEANANPPRRVLVDGIATIVPEAMITGVTCTLDHTATTYTIAFVGVFVTSSPLEVDLKDELDTTVHVQATLKDGILTATEVVFPISQNNFVPGRTYTVVSSNNTSTFGRDLFLVAESLEKSVTIDHFLFNLHPPGFDRSNALFGSDRVAYVEETDLFPFLFPNNRFKNVFVDSLDETGQASSGAECGESHTPA</sequence>
<evidence type="ECO:0000313" key="2">
    <source>
        <dbReference type="Proteomes" id="UP001281761"/>
    </source>
</evidence>
<organism evidence="1 2">
    <name type="scientific">Blattamonas nauphoetae</name>
    <dbReference type="NCBI Taxonomy" id="2049346"/>
    <lineage>
        <taxon>Eukaryota</taxon>
        <taxon>Metamonada</taxon>
        <taxon>Preaxostyla</taxon>
        <taxon>Oxymonadida</taxon>
        <taxon>Blattamonas</taxon>
    </lineage>
</organism>
<proteinExistence type="predicted"/>
<name>A0ABQ9X7D4_9EUKA</name>